<reference evidence="6 7" key="2">
    <citation type="submission" date="2019-01" db="EMBL/GenBank/DDBJ databases">
        <title>Sinorhodobacter populi sp. nov. isolated from the symptomatic bark tissue of Populus euramericana canker.</title>
        <authorList>
            <person name="Xu G."/>
        </authorList>
    </citation>
    <scope>NUCLEOTIDE SEQUENCE [LARGE SCALE GENOMIC DNA]</scope>
    <source>
        <strain evidence="6 7">CGMCC 1.12963</strain>
    </source>
</reference>
<dbReference type="Gene3D" id="1.20.1550.10">
    <property type="entry name" value="DsbB-like"/>
    <property type="match status" value="1"/>
</dbReference>
<name>A0A3S3LWH7_9RHOB</name>
<dbReference type="InterPro" id="IPR023380">
    <property type="entry name" value="DsbB-like_sf"/>
</dbReference>
<keyword evidence="3 5" id="KW-1133">Transmembrane helix</keyword>
<dbReference type="Pfam" id="PF02600">
    <property type="entry name" value="DsbB"/>
    <property type="match status" value="1"/>
</dbReference>
<feature type="transmembrane region" description="Helical" evidence="5">
    <location>
        <begin position="12"/>
        <end position="35"/>
    </location>
</feature>
<comment type="caution">
    <text evidence="6">The sequence shown here is derived from an EMBL/GenBank/DDBJ whole genome shotgun (WGS) entry which is preliminary data.</text>
</comment>
<dbReference type="GO" id="GO:0015035">
    <property type="term" value="F:protein-disulfide reductase activity"/>
    <property type="evidence" value="ECO:0007669"/>
    <property type="project" value="InterPro"/>
</dbReference>
<dbReference type="InterPro" id="IPR003752">
    <property type="entry name" value="DiS_bond_form_DsbB/BdbC"/>
</dbReference>
<proteinExistence type="predicted"/>
<reference evidence="7" key="1">
    <citation type="submission" date="2019-01" db="EMBL/GenBank/DDBJ databases">
        <title>Sinorhodobacter populi sp. nov. isolated from the symptomatic bark tissue of Populus euramericana canker.</title>
        <authorList>
            <person name="Li Y."/>
        </authorList>
    </citation>
    <scope>NUCLEOTIDE SEQUENCE [LARGE SCALE GENOMIC DNA]</scope>
    <source>
        <strain evidence="7">CGMCC 1.12963</strain>
    </source>
</reference>
<feature type="transmembrane region" description="Helical" evidence="5">
    <location>
        <begin position="47"/>
        <end position="74"/>
    </location>
</feature>
<dbReference type="AlphaFoldDB" id="A0A3S3LWH7"/>
<dbReference type="GO" id="GO:0016020">
    <property type="term" value="C:membrane"/>
    <property type="evidence" value="ECO:0007669"/>
    <property type="project" value="UniProtKB-SubCell"/>
</dbReference>
<dbReference type="SUPFAM" id="SSF158442">
    <property type="entry name" value="DsbB-like"/>
    <property type="match status" value="1"/>
</dbReference>
<keyword evidence="7" id="KW-1185">Reference proteome</keyword>
<evidence type="ECO:0000256" key="2">
    <source>
        <dbReference type="ARBA" id="ARBA00022692"/>
    </source>
</evidence>
<sequence>MLDLLTPRRLVGLAAAGSAAVLVGALIFQAIGYAPCELCIEQRWPHLFAALLGAAMLLFRLPIGLSLLGALAALTTSVLGFYHSGVERHIFAGPDACTSNPVAGLSAQDLLAQIQAAPLVRCDEISWEIFGITMANLNAIGSLVFAGIWVWAFLKARATA</sequence>
<keyword evidence="4 5" id="KW-0472">Membrane</keyword>
<dbReference type="Proteomes" id="UP000288071">
    <property type="component" value="Unassembled WGS sequence"/>
</dbReference>
<feature type="transmembrane region" description="Helical" evidence="5">
    <location>
        <begin position="129"/>
        <end position="154"/>
    </location>
</feature>
<gene>
    <name evidence="6" type="ORF">EOW66_18010</name>
</gene>
<dbReference type="PIRSF" id="PIRSF033913">
    <property type="entry name" value="S-S_format_DsbB"/>
    <property type="match status" value="1"/>
</dbReference>
<evidence type="ECO:0000256" key="1">
    <source>
        <dbReference type="ARBA" id="ARBA00004141"/>
    </source>
</evidence>
<keyword evidence="2 5" id="KW-0812">Transmembrane</keyword>
<evidence type="ECO:0000256" key="3">
    <source>
        <dbReference type="ARBA" id="ARBA00022989"/>
    </source>
</evidence>
<accession>A0A3S3LWH7</accession>
<evidence type="ECO:0000313" key="6">
    <source>
        <dbReference type="EMBL" id="RWR48857.1"/>
    </source>
</evidence>
<dbReference type="EMBL" id="SAVA01000014">
    <property type="protein sequence ID" value="RWR48857.1"/>
    <property type="molecule type" value="Genomic_DNA"/>
</dbReference>
<evidence type="ECO:0000313" key="7">
    <source>
        <dbReference type="Proteomes" id="UP000288071"/>
    </source>
</evidence>
<dbReference type="InterPro" id="IPR024199">
    <property type="entry name" value="Uncharacterised_DsbB"/>
</dbReference>
<dbReference type="GO" id="GO:0006457">
    <property type="term" value="P:protein folding"/>
    <property type="evidence" value="ECO:0007669"/>
    <property type="project" value="InterPro"/>
</dbReference>
<protein>
    <submittedName>
        <fullName evidence="6">Disulfide bond formation protein B</fullName>
    </submittedName>
</protein>
<evidence type="ECO:0000256" key="4">
    <source>
        <dbReference type="ARBA" id="ARBA00023136"/>
    </source>
</evidence>
<dbReference type="RefSeq" id="WP_128157725.1">
    <property type="nucleotide sequence ID" value="NZ_JBHSOM010000018.1"/>
</dbReference>
<comment type="subcellular location">
    <subcellularLocation>
        <location evidence="1">Membrane</location>
        <topology evidence="1">Multi-pass membrane protein</topology>
    </subcellularLocation>
</comment>
<organism evidence="6 7">
    <name type="scientific">Paenirhodobacter huangdaonensis</name>
    <dbReference type="NCBI Taxonomy" id="2501515"/>
    <lineage>
        <taxon>Bacteria</taxon>
        <taxon>Pseudomonadati</taxon>
        <taxon>Pseudomonadota</taxon>
        <taxon>Alphaproteobacteria</taxon>
        <taxon>Rhodobacterales</taxon>
        <taxon>Rhodobacter group</taxon>
        <taxon>Paenirhodobacter</taxon>
    </lineage>
</organism>
<evidence type="ECO:0000256" key="5">
    <source>
        <dbReference type="SAM" id="Phobius"/>
    </source>
</evidence>